<evidence type="ECO:0000313" key="1">
    <source>
        <dbReference type="EMBL" id="UVI28906.1"/>
    </source>
</evidence>
<sequence length="136" mass="14945">MSWNDNSTVAAPLVGMGDMVRGKAIIDVNKGTVRKVKDFELPEAAADLLRREVGNSVEMIRILPQPSLEKVRYMAVQTAEYGIWLIDAQNDSADWVGVGFLLGWADGQRLAVWDTGEQKGLGDQEQTAPPPYFLAP</sequence>
<dbReference type="RefSeq" id="WP_258384993.1">
    <property type="nucleotide sequence ID" value="NZ_CP091430.1"/>
</dbReference>
<evidence type="ECO:0000313" key="2">
    <source>
        <dbReference type="Proteomes" id="UP001057877"/>
    </source>
</evidence>
<accession>A0ABY5S4T0</accession>
<protein>
    <submittedName>
        <fullName evidence="1">Uncharacterized protein</fullName>
    </submittedName>
</protein>
<reference evidence="1" key="1">
    <citation type="submission" date="2022-01" db="EMBL/GenBank/DDBJ databases">
        <title>Paenibacillus spongiae sp. nov., isolated from marine sponge.</title>
        <authorList>
            <person name="Li Z."/>
            <person name="Zhang M."/>
        </authorList>
    </citation>
    <scope>NUCLEOTIDE SEQUENCE</scope>
    <source>
        <strain evidence="1">PHS-Z3</strain>
    </source>
</reference>
<proteinExistence type="predicted"/>
<keyword evidence="2" id="KW-1185">Reference proteome</keyword>
<organism evidence="1 2">
    <name type="scientific">Paenibacillus spongiae</name>
    <dbReference type="NCBI Taxonomy" id="2909671"/>
    <lineage>
        <taxon>Bacteria</taxon>
        <taxon>Bacillati</taxon>
        <taxon>Bacillota</taxon>
        <taxon>Bacilli</taxon>
        <taxon>Bacillales</taxon>
        <taxon>Paenibacillaceae</taxon>
        <taxon>Paenibacillus</taxon>
    </lineage>
</organism>
<gene>
    <name evidence="1" type="ORF">L1F29_26220</name>
</gene>
<name>A0ABY5S4T0_9BACL</name>
<dbReference type="EMBL" id="CP091430">
    <property type="protein sequence ID" value="UVI28906.1"/>
    <property type="molecule type" value="Genomic_DNA"/>
</dbReference>
<dbReference type="Proteomes" id="UP001057877">
    <property type="component" value="Chromosome"/>
</dbReference>